<accession>A0A9W7XDP6</accession>
<name>A0A9W7XDP6_9POAL</name>
<reference evidence="1 2" key="1">
    <citation type="submission" date="2022-10" db="EMBL/GenBank/DDBJ databases">
        <title>WGS assembly of Paspalum vaginatum 540-79.</title>
        <authorList>
            <person name="Sun G."/>
            <person name="Wase N."/>
            <person name="Shu S."/>
            <person name="Jenkins J."/>
            <person name="Zhou B."/>
            <person name="Torres-Rodriguez J."/>
            <person name="Chen C."/>
            <person name="Sandor L."/>
            <person name="Plott C."/>
            <person name="Yoshinga Y."/>
            <person name="Daum C."/>
            <person name="Qi P."/>
            <person name="Barry K."/>
            <person name="Lipzen A."/>
            <person name="Berry L."/>
            <person name="Pedersen C."/>
            <person name="Gottilla T."/>
            <person name="Foltz A."/>
            <person name="Yu H."/>
            <person name="O'Malley R."/>
            <person name="Zhang C."/>
            <person name="Devos K."/>
            <person name="Sigmon B."/>
            <person name="Yu B."/>
            <person name="Obata T."/>
            <person name="Schmutz J."/>
            <person name="Schnable J."/>
        </authorList>
    </citation>
    <scope>NUCLEOTIDE SEQUENCE [LARGE SCALE GENOMIC DNA]</scope>
    <source>
        <strain evidence="2">cv. 540-79</strain>
    </source>
</reference>
<protein>
    <submittedName>
        <fullName evidence="1">Uncharacterized protein</fullName>
    </submittedName>
</protein>
<gene>
    <name evidence="1" type="ORF">BS78_K338900</name>
</gene>
<keyword evidence="2" id="KW-1185">Reference proteome</keyword>
<dbReference type="Proteomes" id="UP001164776">
    <property type="component" value="Unassembled WGS sequence"/>
</dbReference>
<proteinExistence type="predicted"/>
<evidence type="ECO:0000313" key="1">
    <source>
        <dbReference type="EMBL" id="KAJ1256657.1"/>
    </source>
</evidence>
<comment type="caution">
    <text evidence="1">The sequence shown here is derived from an EMBL/GenBank/DDBJ whole genome shotgun (WGS) entry which is preliminary data.</text>
</comment>
<evidence type="ECO:0000313" key="2">
    <source>
        <dbReference type="Proteomes" id="UP001164776"/>
    </source>
</evidence>
<sequence length="97" mass="10811">MRAFVCQVFGIEYSRHVRGRCACACASAGTRMTFKYLPIVAACGDELQRSIYQVSNPKGRQPGALLCHEAHYLLRTTSTLPVLKRCRKLPLVPDAIE</sequence>
<organism evidence="1 2">
    <name type="scientific">Paspalum vaginatum</name>
    <name type="common">seashore paspalum</name>
    <dbReference type="NCBI Taxonomy" id="158149"/>
    <lineage>
        <taxon>Eukaryota</taxon>
        <taxon>Viridiplantae</taxon>
        <taxon>Streptophyta</taxon>
        <taxon>Embryophyta</taxon>
        <taxon>Tracheophyta</taxon>
        <taxon>Spermatophyta</taxon>
        <taxon>Magnoliopsida</taxon>
        <taxon>Liliopsida</taxon>
        <taxon>Poales</taxon>
        <taxon>Poaceae</taxon>
        <taxon>PACMAD clade</taxon>
        <taxon>Panicoideae</taxon>
        <taxon>Andropogonodae</taxon>
        <taxon>Paspaleae</taxon>
        <taxon>Paspalinae</taxon>
        <taxon>Paspalum</taxon>
    </lineage>
</organism>
<dbReference type="AlphaFoldDB" id="A0A9W7XDP6"/>
<dbReference type="EMBL" id="MU629493">
    <property type="protein sequence ID" value="KAJ1256657.1"/>
    <property type="molecule type" value="Genomic_DNA"/>
</dbReference>